<feature type="transmembrane region" description="Helical" evidence="1">
    <location>
        <begin position="240"/>
        <end position="259"/>
    </location>
</feature>
<dbReference type="OrthoDB" id="10071118at2759"/>
<sequence>MRKEIESKNKEYEILQSKYEFLRLDNLTHDSMVDQDKIEVDPKGFGKWKKTIEESKEMENVAISIKNNKIEKKKEKACKMQMERNGWKVLGELTLKFSCSAAGLIGDRSPLLGWIRWAWTRSMGITKCQVRDCTTGLWIEAGNVVIHRGLYVSSVTASCSLCAIVCNELFTDRHRYPHVLYIVVVLVGYVVNWNCILICASFGTTRLICASFGITRLICASFGISRLICASFGITRLIGVSFGITRLIGVSFGITRLIGKGTARGRPTRDKKDASRPYGRVWFSLCFR</sequence>
<keyword evidence="1" id="KW-0472">Membrane</keyword>
<proteinExistence type="predicted"/>
<reference evidence="2 3" key="1">
    <citation type="submission" date="2019-08" db="EMBL/GenBank/DDBJ databases">
        <title>Draft genome sequences of two oriental melons (Cucumis melo L. var makuwa).</title>
        <authorList>
            <person name="Kwon S.-Y."/>
        </authorList>
    </citation>
    <scope>NUCLEOTIDE SEQUENCE [LARGE SCALE GENOMIC DNA]</scope>
    <source>
        <strain evidence="3">cv. SW 3</strain>
        <tissue evidence="2">Leaf</tissue>
    </source>
</reference>
<accession>A0A5A7TYB0</accession>
<gene>
    <name evidence="2" type="ORF">E6C27_scaffold61G001430</name>
</gene>
<protein>
    <submittedName>
        <fullName evidence="2">TSA1-like protein</fullName>
    </submittedName>
</protein>
<comment type="caution">
    <text evidence="2">The sequence shown here is derived from an EMBL/GenBank/DDBJ whole genome shotgun (WGS) entry which is preliminary data.</text>
</comment>
<dbReference type="EMBL" id="SSTE01012822">
    <property type="protein sequence ID" value="KAA0048522.1"/>
    <property type="molecule type" value="Genomic_DNA"/>
</dbReference>
<evidence type="ECO:0000313" key="3">
    <source>
        <dbReference type="Proteomes" id="UP000321393"/>
    </source>
</evidence>
<name>A0A5A7TYB0_CUCMM</name>
<evidence type="ECO:0000256" key="1">
    <source>
        <dbReference type="SAM" id="Phobius"/>
    </source>
</evidence>
<dbReference type="AlphaFoldDB" id="A0A5A7TYB0"/>
<evidence type="ECO:0000313" key="2">
    <source>
        <dbReference type="EMBL" id="KAA0048522.1"/>
    </source>
</evidence>
<keyword evidence="1" id="KW-1133">Transmembrane helix</keyword>
<feature type="transmembrane region" description="Helical" evidence="1">
    <location>
        <begin position="179"/>
        <end position="202"/>
    </location>
</feature>
<dbReference type="Proteomes" id="UP000321393">
    <property type="component" value="Unassembled WGS sequence"/>
</dbReference>
<organism evidence="2 3">
    <name type="scientific">Cucumis melo var. makuwa</name>
    <name type="common">Oriental melon</name>
    <dbReference type="NCBI Taxonomy" id="1194695"/>
    <lineage>
        <taxon>Eukaryota</taxon>
        <taxon>Viridiplantae</taxon>
        <taxon>Streptophyta</taxon>
        <taxon>Embryophyta</taxon>
        <taxon>Tracheophyta</taxon>
        <taxon>Spermatophyta</taxon>
        <taxon>Magnoliopsida</taxon>
        <taxon>eudicotyledons</taxon>
        <taxon>Gunneridae</taxon>
        <taxon>Pentapetalae</taxon>
        <taxon>rosids</taxon>
        <taxon>fabids</taxon>
        <taxon>Cucurbitales</taxon>
        <taxon>Cucurbitaceae</taxon>
        <taxon>Benincaseae</taxon>
        <taxon>Cucumis</taxon>
    </lineage>
</organism>
<keyword evidence="1" id="KW-0812">Transmembrane</keyword>